<dbReference type="PANTHER" id="PTHR23416">
    <property type="entry name" value="SIALIC ACID SYNTHASE-RELATED"/>
    <property type="match status" value="1"/>
</dbReference>
<accession>A0A2S4ZYE1</accession>
<dbReference type="Pfam" id="PF14602">
    <property type="entry name" value="Hexapep_2"/>
    <property type="match status" value="1"/>
</dbReference>
<dbReference type="PANTHER" id="PTHR23416:SF23">
    <property type="entry name" value="ACETYLTRANSFERASE C18B11.09C-RELATED"/>
    <property type="match status" value="1"/>
</dbReference>
<evidence type="ECO:0000313" key="6">
    <source>
        <dbReference type="Proteomes" id="UP000236893"/>
    </source>
</evidence>
<comment type="similarity">
    <text evidence="1">Belongs to the transferase hexapeptide repeat family.</text>
</comment>
<gene>
    <name evidence="5" type="ORF">C3K47_17515</name>
</gene>
<protein>
    <submittedName>
        <fullName evidence="5">Acetyltransferase</fullName>
    </submittedName>
</protein>
<proteinExistence type="inferred from homology"/>
<sequence>MDFSLFLKKARIRIIKKLLYPLLRWIIIKKYRLLSTCINFKGKPVLNQALLAQGLGEIEISGTVTIGVTSSPSLFSTYAYFEVRKKQSKIKIEDGVFLNNNSCLISEGEGISIGKNTLIGLNFCAYDSDFHDLAPDKRMGGLPKTAAVVIGYNVFIGSNVTVLKGVTIGDNTVIANGSLVVKSIPANVIAGGNPCKVIKEL</sequence>
<dbReference type="InterPro" id="IPR011004">
    <property type="entry name" value="Trimer_LpxA-like_sf"/>
</dbReference>
<keyword evidence="4" id="KW-0012">Acyltransferase</keyword>
<keyword evidence="6" id="KW-1185">Reference proteome</keyword>
<dbReference type="InterPro" id="IPR018357">
    <property type="entry name" value="Hexapep_transf_CS"/>
</dbReference>
<evidence type="ECO:0000313" key="5">
    <source>
        <dbReference type="EMBL" id="POY34903.1"/>
    </source>
</evidence>
<dbReference type="RefSeq" id="WP_103790468.1">
    <property type="nucleotide sequence ID" value="NZ_PQVF01000016.1"/>
</dbReference>
<dbReference type="InterPro" id="IPR001451">
    <property type="entry name" value="Hexapep"/>
</dbReference>
<dbReference type="GO" id="GO:0008374">
    <property type="term" value="F:O-acyltransferase activity"/>
    <property type="evidence" value="ECO:0007669"/>
    <property type="project" value="TreeGrafter"/>
</dbReference>
<name>A0A2S4ZYE1_9SPHI</name>
<dbReference type="PROSITE" id="PS00101">
    <property type="entry name" value="HEXAPEP_TRANSFERASES"/>
    <property type="match status" value="1"/>
</dbReference>
<comment type="caution">
    <text evidence="5">The sequence shown here is derived from an EMBL/GenBank/DDBJ whole genome shotgun (WGS) entry which is preliminary data.</text>
</comment>
<evidence type="ECO:0000256" key="4">
    <source>
        <dbReference type="ARBA" id="ARBA00023315"/>
    </source>
</evidence>
<keyword evidence="2 5" id="KW-0808">Transferase</keyword>
<dbReference type="Pfam" id="PF00132">
    <property type="entry name" value="Hexapep"/>
    <property type="match status" value="1"/>
</dbReference>
<dbReference type="OrthoDB" id="9801697at2"/>
<evidence type="ECO:0000256" key="2">
    <source>
        <dbReference type="ARBA" id="ARBA00022679"/>
    </source>
</evidence>
<evidence type="ECO:0000256" key="3">
    <source>
        <dbReference type="ARBA" id="ARBA00022737"/>
    </source>
</evidence>
<reference evidence="5 6" key="1">
    <citation type="submission" date="2018-01" db="EMBL/GenBank/DDBJ databases">
        <authorList>
            <person name="Gaut B.S."/>
            <person name="Morton B.R."/>
            <person name="Clegg M.T."/>
            <person name="Duvall M.R."/>
        </authorList>
    </citation>
    <scope>NUCLEOTIDE SEQUENCE [LARGE SCALE GENOMIC DNA]</scope>
    <source>
        <strain evidence="5 6">HR-AV</strain>
    </source>
</reference>
<dbReference type="AlphaFoldDB" id="A0A2S4ZYE1"/>
<dbReference type="SUPFAM" id="SSF51161">
    <property type="entry name" value="Trimeric LpxA-like enzymes"/>
    <property type="match status" value="1"/>
</dbReference>
<dbReference type="Gene3D" id="2.160.10.10">
    <property type="entry name" value="Hexapeptide repeat proteins"/>
    <property type="match status" value="1"/>
</dbReference>
<dbReference type="EMBL" id="PQVF01000016">
    <property type="protein sequence ID" value="POY34903.1"/>
    <property type="molecule type" value="Genomic_DNA"/>
</dbReference>
<dbReference type="GO" id="GO:0005829">
    <property type="term" value="C:cytosol"/>
    <property type="evidence" value="ECO:0007669"/>
    <property type="project" value="TreeGrafter"/>
</dbReference>
<keyword evidence="3" id="KW-0677">Repeat</keyword>
<evidence type="ECO:0000256" key="1">
    <source>
        <dbReference type="ARBA" id="ARBA00007274"/>
    </source>
</evidence>
<dbReference type="InterPro" id="IPR051159">
    <property type="entry name" value="Hexapeptide_acetyltransf"/>
</dbReference>
<dbReference type="Proteomes" id="UP000236893">
    <property type="component" value="Unassembled WGS sequence"/>
</dbReference>
<organism evidence="5 6">
    <name type="scientific">Solitalea longa</name>
    <dbReference type="NCBI Taxonomy" id="2079460"/>
    <lineage>
        <taxon>Bacteria</taxon>
        <taxon>Pseudomonadati</taxon>
        <taxon>Bacteroidota</taxon>
        <taxon>Sphingobacteriia</taxon>
        <taxon>Sphingobacteriales</taxon>
        <taxon>Sphingobacteriaceae</taxon>
        <taxon>Solitalea</taxon>
    </lineage>
</organism>